<feature type="transmembrane region" description="Helical" evidence="1">
    <location>
        <begin position="135"/>
        <end position="155"/>
    </location>
</feature>
<comment type="subcellular location">
    <subcellularLocation>
        <location evidence="1">Cell membrane</location>
        <topology evidence="1">Multi-pass membrane protein</topology>
    </subcellularLocation>
</comment>
<gene>
    <name evidence="2" type="ORF">HMPREF0063_10946</name>
</gene>
<feature type="transmembrane region" description="Helical" evidence="1">
    <location>
        <begin position="176"/>
        <end position="195"/>
    </location>
</feature>
<comment type="caution">
    <text evidence="2">The sequence shown here is derived from an EMBL/GenBank/DDBJ whole genome shotgun (WGS) entry which is preliminary data.</text>
</comment>
<dbReference type="Pfam" id="PF02592">
    <property type="entry name" value="Vut_1"/>
    <property type="match status" value="1"/>
</dbReference>
<keyword evidence="3" id="KW-1185">Reference proteome</keyword>
<dbReference type="HAMAP" id="MF_02088">
    <property type="entry name" value="Q_prec_transport"/>
    <property type="match status" value="1"/>
</dbReference>
<dbReference type="AlphaFoldDB" id="E2SAF6"/>
<protein>
    <recommendedName>
        <fullName evidence="1">Probable queuosine precursor transporter</fullName>
        <shortName evidence="1">Q precursor transporter</shortName>
    </recommendedName>
</protein>
<dbReference type="PANTHER" id="PTHR34300">
    <property type="entry name" value="QUEUOSINE PRECURSOR TRANSPORTER-RELATED"/>
    <property type="match status" value="1"/>
</dbReference>
<proteinExistence type="inferred from homology"/>
<comment type="function">
    <text evidence="1">Involved in the import of queuosine (Q) precursors, required for Q precursor salvage.</text>
</comment>
<dbReference type="eggNOG" id="COG1738">
    <property type="taxonomic scope" value="Bacteria"/>
</dbReference>
<feature type="transmembrane region" description="Helical" evidence="1">
    <location>
        <begin position="201"/>
        <end position="230"/>
    </location>
</feature>
<evidence type="ECO:0000313" key="3">
    <source>
        <dbReference type="Proteomes" id="UP000003111"/>
    </source>
</evidence>
<name>E2SAF6_9ACTN</name>
<keyword evidence="1" id="KW-0813">Transport</keyword>
<reference evidence="2" key="1">
    <citation type="submission" date="2010-08" db="EMBL/GenBank/DDBJ databases">
        <authorList>
            <person name="Muzny D."/>
            <person name="Qin X."/>
            <person name="Buhay C."/>
            <person name="Dugan-Rocha S."/>
            <person name="Ding Y."/>
            <person name="Chen G."/>
            <person name="Hawes A."/>
            <person name="Holder M."/>
            <person name="Jhangiani S."/>
            <person name="Johnson A."/>
            <person name="Khan Z."/>
            <person name="Li Z."/>
            <person name="Liu W."/>
            <person name="Liu X."/>
            <person name="Perez L."/>
            <person name="Shen H."/>
            <person name="Wang Q."/>
            <person name="Watt J."/>
            <person name="Xi L."/>
            <person name="Xin Y."/>
            <person name="Zhou J."/>
            <person name="Deng J."/>
            <person name="Jiang H."/>
            <person name="Liu Y."/>
            <person name="Qu J."/>
            <person name="Song X.-Z."/>
            <person name="Zhang L."/>
            <person name="Villasana D."/>
            <person name="Johnson A."/>
            <person name="Liu J."/>
            <person name="Liyanage D."/>
            <person name="Lorensuhewa L."/>
            <person name="Robinson T."/>
            <person name="Song A."/>
            <person name="Song B.-B."/>
            <person name="Dinh H."/>
            <person name="Thornton R."/>
            <person name="Coyle M."/>
            <person name="Francisco L."/>
            <person name="Jackson L."/>
            <person name="Javaid M."/>
            <person name="Korchina V."/>
            <person name="Kovar C."/>
            <person name="Mata R."/>
            <person name="Mathew T."/>
            <person name="Ngo R."/>
            <person name="Nguyen L."/>
            <person name="Nguyen N."/>
            <person name="Okwuonu G."/>
            <person name="Ongeri F."/>
            <person name="Pham C."/>
            <person name="Simmons D."/>
            <person name="Wilczek-Boney K."/>
            <person name="Hale W."/>
            <person name="Jakkamsetti A."/>
            <person name="Pham P."/>
            <person name="Ruth R."/>
            <person name="San Lucas F."/>
            <person name="Warren J."/>
            <person name="Zhang J."/>
            <person name="Zhao Z."/>
            <person name="Zhou C."/>
            <person name="Zhu D."/>
            <person name="Lee S."/>
            <person name="Bess C."/>
            <person name="Blankenburg K."/>
            <person name="Forbes L."/>
            <person name="Fu Q."/>
            <person name="Gubbala S."/>
            <person name="Hirani K."/>
            <person name="Jayaseelan J.C."/>
            <person name="Lara F."/>
            <person name="Munidasa M."/>
            <person name="Palculict T."/>
            <person name="Patil S."/>
            <person name="Pu L.-L."/>
            <person name="Saada N."/>
            <person name="Tang L."/>
            <person name="Weissenberger G."/>
            <person name="Zhu Y."/>
            <person name="Hemphill L."/>
            <person name="Shang Y."/>
            <person name="Youmans B."/>
            <person name="Ayvaz T."/>
            <person name="Ross M."/>
            <person name="Santibanez J."/>
            <person name="Aqrawi P."/>
            <person name="Gross S."/>
            <person name="Joshi V."/>
            <person name="Fowler G."/>
            <person name="Nazareth L."/>
            <person name="Reid J."/>
            <person name="Worley K."/>
            <person name="Petrosino J."/>
            <person name="Highlander S."/>
            <person name="Gibbs R."/>
        </authorList>
    </citation>
    <scope>NUCLEOTIDE SEQUENCE [LARGE SCALE GENOMIC DNA]</scope>
    <source>
        <strain evidence="2">DSM 15272</strain>
    </source>
</reference>
<keyword evidence="1" id="KW-0812">Transmembrane</keyword>
<dbReference type="Proteomes" id="UP000003111">
    <property type="component" value="Unassembled WGS sequence"/>
</dbReference>
<dbReference type="STRING" id="585531.HMPREF0063_10946"/>
<dbReference type="PANTHER" id="PTHR34300:SF2">
    <property type="entry name" value="QUEUOSINE PRECURSOR TRANSPORTER-RELATED"/>
    <property type="match status" value="1"/>
</dbReference>
<keyword evidence="1" id="KW-1003">Cell membrane</keyword>
<accession>E2SAF6</accession>
<feature type="transmembrane region" description="Helical" evidence="1">
    <location>
        <begin position="58"/>
        <end position="80"/>
    </location>
</feature>
<dbReference type="NCBIfam" id="TIGR00697">
    <property type="entry name" value="queuosine precursor transporter"/>
    <property type="match status" value="1"/>
</dbReference>
<comment type="similarity">
    <text evidence="1">Belongs to the vitamin uptake transporter (VUT/ECF) (TC 2.A.88) family. Q precursor transporter subfamily.</text>
</comment>
<feature type="transmembrane region" description="Helical" evidence="1">
    <location>
        <begin position="92"/>
        <end position="110"/>
    </location>
</feature>
<sequence>MSSQATSPKPDVRFASRGSSHFDVLLAVFCVVLVVSNIAATKGIEFGVGSFDLGSVQILPIVTDGGAILFPLAYILGDVISEVYGFRAARRAIFTGFAMALLAAGTFWLVERAPAAAFYENQTAFESVAGPVGQIVLASVVGYVVGQLLNSWVLVRMKARTAERGLVARLATSTGVGEVADTFLFCAIAASAIGITSTGVFWNYFVVGVIYKIGVELLVMPLTISLIAWLKRREPSY</sequence>
<dbReference type="InterPro" id="IPR003744">
    <property type="entry name" value="YhhQ"/>
</dbReference>
<dbReference type="OrthoDB" id="9805479at2"/>
<keyword evidence="1" id="KW-0472">Membrane</keyword>
<dbReference type="HOGENOM" id="CLU_075503_1_0_11"/>
<evidence type="ECO:0000256" key="1">
    <source>
        <dbReference type="HAMAP-Rule" id="MF_02088"/>
    </source>
</evidence>
<organism evidence="2 3">
    <name type="scientific">Aeromicrobium marinum DSM 15272</name>
    <dbReference type="NCBI Taxonomy" id="585531"/>
    <lineage>
        <taxon>Bacteria</taxon>
        <taxon>Bacillati</taxon>
        <taxon>Actinomycetota</taxon>
        <taxon>Actinomycetes</taxon>
        <taxon>Propionibacteriales</taxon>
        <taxon>Nocardioidaceae</taxon>
        <taxon>Aeromicrobium</taxon>
    </lineage>
</organism>
<dbReference type="RefSeq" id="WP_007077968.1">
    <property type="nucleotide sequence ID" value="NZ_CM001024.1"/>
</dbReference>
<keyword evidence="1" id="KW-1133">Transmembrane helix</keyword>
<feature type="transmembrane region" description="Helical" evidence="1">
    <location>
        <begin position="21"/>
        <end position="38"/>
    </location>
</feature>
<evidence type="ECO:0000313" key="2">
    <source>
        <dbReference type="EMBL" id="EFQ84230.1"/>
    </source>
</evidence>
<dbReference type="GO" id="GO:0005886">
    <property type="term" value="C:plasma membrane"/>
    <property type="evidence" value="ECO:0007669"/>
    <property type="project" value="UniProtKB-SubCell"/>
</dbReference>
<dbReference type="EMBL" id="ACLF03000003">
    <property type="protein sequence ID" value="EFQ84230.1"/>
    <property type="molecule type" value="Genomic_DNA"/>
</dbReference>
<dbReference type="GO" id="GO:0022857">
    <property type="term" value="F:transmembrane transporter activity"/>
    <property type="evidence" value="ECO:0007669"/>
    <property type="project" value="UniProtKB-UniRule"/>
</dbReference>